<dbReference type="InterPro" id="IPR050109">
    <property type="entry name" value="HTH-type_TetR-like_transc_reg"/>
</dbReference>
<feature type="DNA-binding region" description="H-T-H motif" evidence="4">
    <location>
        <begin position="33"/>
        <end position="52"/>
    </location>
</feature>
<name>A0A6P1M5M3_9BACT</name>
<evidence type="ECO:0000256" key="3">
    <source>
        <dbReference type="ARBA" id="ARBA00023163"/>
    </source>
</evidence>
<dbReference type="GO" id="GO:0003700">
    <property type="term" value="F:DNA-binding transcription factor activity"/>
    <property type="evidence" value="ECO:0007669"/>
    <property type="project" value="TreeGrafter"/>
</dbReference>
<evidence type="ECO:0000313" key="7">
    <source>
        <dbReference type="Proteomes" id="UP000464954"/>
    </source>
</evidence>
<reference evidence="6 7" key="1">
    <citation type="submission" date="2020-01" db="EMBL/GenBank/DDBJ databases">
        <title>Ponticoccus aerotolerans gen. nov., sp. nov., an anaerobic bacterium and proposal of Ponticoccusceae fam. nov., Ponticoccusles ord. nov. and Ponticoccuse classis nov. in the phylum Kiritimatiellaeota.</title>
        <authorList>
            <person name="Zhou L.Y."/>
            <person name="Du Z.J."/>
        </authorList>
    </citation>
    <scope>NUCLEOTIDE SEQUENCE [LARGE SCALE GENOMIC DNA]</scope>
    <source>
        <strain evidence="6 7">S-5007</strain>
    </source>
</reference>
<dbReference type="KEGG" id="taer:GT409_07720"/>
<evidence type="ECO:0000256" key="1">
    <source>
        <dbReference type="ARBA" id="ARBA00023015"/>
    </source>
</evidence>
<keyword evidence="1" id="KW-0805">Transcription regulation</keyword>
<gene>
    <name evidence="6" type="ORF">GT409_07720</name>
</gene>
<protein>
    <submittedName>
        <fullName evidence="6">TetR family transcriptional regulator</fullName>
    </submittedName>
</protein>
<accession>A0A6P1M5M3</accession>
<dbReference type="SUPFAM" id="SSF46689">
    <property type="entry name" value="Homeodomain-like"/>
    <property type="match status" value="1"/>
</dbReference>
<dbReference type="InterPro" id="IPR001647">
    <property type="entry name" value="HTH_TetR"/>
</dbReference>
<keyword evidence="2 4" id="KW-0238">DNA-binding</keyword>
<evidence type="ECO:0000313" key="6">
    <source>
        <dbReference type="EMBL" id="QHI69342.1"/>
    </source>
</evidence>
<dbReference type="EMBL" id="CP047593">
    <property type="protein sequence ID" value="QHI69342.1"/>
    <property type="molecule type" value="Genomic_DNA"/>
</dbReference>
<dbReference type="Pfam" id="PF00440">
    <property type="entry name" value="TetR_N"/>
    <property type="match status" value="1"/>
</dbReference>
<dbReference type="RefSeq" id="WP_160628524.1">
    <property type="nucleotide sequence ID" value="NZ_CP047593.1"/>
</dbReference>
<sequence>MARRTKEEADATRESVLMAALDLFAEKGYSRTTLAGIAKRIGMTRGAVYWHFDNKEALLAALIDHVHELKEDVVHSQISNIQTIDDLRKACILHAQMVESDPVVHKFEFFMMYQMEWSEELLEQTKRNMDELRENPLDSFKKHFNQPQIAARLNPGVDTNLLVMTLASFWVGACKICLGYHFPDSEVVREDGETTGTGVSFVKTVERGFDLIMNGVLKKEA</sequence>
<evidence type="ECO:0000256" key="4">
    <source>
        <dbReference type="PROSITE-ProRule" id="PRU00335"/>
    </source>
</evidence>
<dbReference type="GO" id="GO:0000976">
    <property type="term" value="F:transcription cis-regulatory region binding"/>
    <property type="evidence" value="ECO:0007669"/>
    <property type="project" value="TreeGrafter"/>
</dbReference>
<organism evidence="6 7">
    <name type="scientific">Tichowtungia aerotolerans</name>
    <dbReference type="NCBI Taxonomy" id="2697043"/>
    <lineage>
        <taxon>Bacteria</taxon>
        <taxon>Pseudomonadati</taxon>
        <taxon>Kiritimatiellota</taxon>
        <taxon>Tichowtungiia</taxon>
        <taxon>Tichowtungiales</taxon>
        <taxon>Tichowtungiaceae</taxon>
        <taxon>Tichowtungia</taxon>
    </lineage>
</organism>
<proteinExistence type="predicted"/>
<dbReference type="PRINTS" id="PR00455">
    <property type="entry name" value="HTHTETR"/>
</dbReference>
<dbReference type="PROSITE" id="PS50977">
    <property type="entry name" value="HTH_TETR_2"/>
    <property type="match status" value="1"/>
</dbReference>
<dbReference type="InterPro" id="IPR009057">
    <property type="entry name" value="Homeodomain-like_sf"/>
</dbReference>
<evidence type="ECO:0000256" key="2">
    <source>
        <dbReference type="ARBA" id="ARBA00023125"/>
    </source>
</evidence>
<dbReference type="Gene3D" id="1.10.357.10">
    <property type="entry name" value="Tetracycline Repressor, domain 2"/>
    <property type="match status" value="1"/>
</dbReference>
<keyword evidence="3" id="KW-0804">Transcription</keyword>
<keyword evidence="7" id="KW-1185">Reference proteome</keyword>
<feature type="domain" description="HTH tetR-type" evidence="5">
    <location>
        <begin position="10"/>
        <end position="70"/>
    </location>
</feature>
<dbReference type="PANTHER" id="PTHR30055">
    <property type="entry name" value="HTH-TYPE TRANSCRIPTIONAL REGULATOR RUTR"/>
    <property type="match status" value="1"/>
</dbReference>
<evidence type="ECO:0000259" key="5">
    <source>
        <dbReference type="PROSITE" id="PS50977"/>
    </source>
</evidence>
<dbReference type="Proteomes" id="UP000464954">
    <property type="component" value="Chromosome"/>
</dbReference>
<dbReference type="AlphaFoldDB" id="A0A6P1M5M3"/>
<dbReference type="PANTHER" id="PTHR30055:SF240">
    <property type="entry name" value="HTH-TYPE TRANSCRIPTIONAL REGULATOR ACRR"/>
    <property type="match status" value="1"/>
</dbReference>